<dbReference type="RefSeq" id="WP_337714858.1">
    <property type="nucleotide sequence ID" value="NZ_CBFGNQ010000019.1"/>
</dbReference>
<dbReference type="InterPro" id="IPR013325">
    <property type="entry name" value="RNA_pol_sigma_r2"/>
</dbReference>
<evidence type="ECO:0008006" key="3">
    <source>
        <dbReference type="Google" id="ProtNLM"/>
    </source>
</evidence>
<protein>
    <recommendedName>
        <fullName evidence="3">RNA polymerase sigma-70 factor (ECF subfamily)</fullName>
    </recommendedName>
</protein>
<sequence length="42" mass="5028">MAGYRTLSDQELTGLLKNGDQTAYAMIYQRYYRLLYILHLRN</sequence>
<dbReference type="Proteomes" id="UP001378956">
    <property type="component" value="Unassembled WGS sequence"/>
</dbReference>
<gene>
    <name evidence="1" type="ORF">WAE58_00660</name>
</gene>
<keyword evidence="2" id="KW-1185">Reference proteome</keyword>
<dbReference type="EMBL" id="JBBEUB010000001">
    <property type="protein sequence ID" value="MEJ2900911.1"/>
    <property type="molecule type" value="Genomic_DNA"/>
</dbReference>
<accession>A0ABU8NF82</accession>
<reference evidence="1 2" key="1">
    <citation type="submission" date="2024-03" db="EMBL/GenBank/DDBJ databases">
        <title>Sequence of Lycoming College Course Isolates.</title>
        <authorList>
            <person name="Plotts O."/>
            <person name="Newman J."/>
        </authorList>
    </citation>
    <scope>NUCLEOTIDE SEQUENCE [LARGE SCALE GENOMIC DNA]</scope>
    <source>
        <strain evidence="1 2">CJB-3</strain>
    </source>
</reference>
<name>A0ABU8NF82_9SPHI</name>
<evidence type="ECO:0000313" key="2">
    <source>
        <dbReference type="Proteomes" id="UP001378956"/>
    </source>
</evidence>
<dbReference type="SUPFAM" id="SSF88946">
    <property type="entry name" value="Sigma2 domain of RNA polymerase sigma factors"/>
    <property type="match status" value="1"/>
</dbReference>
<evidence type="ECO:0000313" key="1">
    <source>
        <dbReference type="EMBL" id="MEJ2900911.1"/>
    </source>
</evidence>
<comment type="caution">
    <text evidence="1">The sequence shown here is derived from an EMBL/GenBank/DDBJ whole genome shotgun (WGS) entry which is preliminary data.</text>
</comment>
<proteinExistence type="predicted"/>
<organism evidence="1 2">
    <name type="scientific">Pedobacter panaciterrae</name>
    <dbReference type="NCBI Taxonomy" id="363849"/>
    <lineage>
        <taxon>Bacteria</taxon>
        <taxon>Pseudomonadati</taxon>
        <taxon>Bacteroidota</taxon>
        <taxon>Sphingobacteriia</taxon>
        <taxon>Sphingobacteriales</taxon>
        <taxon>Sphingobacteriaceae</taxon>
        <taxon>Pedobacter</taxon>
    </lineage>
</organism>